<feature type="non-terminal residue" evidence="1">
    <location>
        <position position="1"/>
    </location>
</feature>
<dbReference type="Proteomes" id="UP000246464">
    <property type="component" value="Chromosome 11"/>
</dbReference>
<sequence>WTSGASKILHFRRRRGGASPLSASIMLSSVSVWWCFSVVSHKTSTTSAIDKCVKVHLNQSKR</sequence>
<name>A0A2U9BZS7_SCOMX</name>
<proteinExistence type="predicted"/>
<evidence type="ECO:0000313" key="1">
    <source>
        <dbReference type="EMBL" id="AWP09200.1"/>
    </source>
</evidence>
<protein>
    <submittedName>
        <fullName evidence="1">Uncharacterized protein</fullName>
    </submittedName>
</protein>
<reference evidence="1 2" key="1">
    <citation type="submission" date="2017-12" db="EMBL/GenBank/DDBJ databases">
        <title>Integrating genomic resources of turbot (Scophthalmus maximus) in depth evaluation of genetic and physical mapping variation across individuals.</title>
        <authorList>
            <person name="Martinez P."/>
        </authorList>
    </citation>
    <scope>NUCLEOTIDE SEQUENCE [LARGE SCALE GENOMIC DNA]</scope>
</reference>
<dbReference type="EMBL" id="CP026253">
    <property type="protein sequence ID" value="AWP09200.1"/>
    <property type="molecule type" value="Genomic_DNA"/>
</dbReference>
<dbReference type="AlphaFoldDB" id="A0A2U9BZS7"/>
<feature type="non-terminal residue" evidence="1">
    <location>
        <position position="62"/>
    </location>
</feature>
<evidence type="ECO:0000313" key="2">
    <source>
        <dbReference type="Proteomes" id="UP000246464"/>
    </source>
</evidence>
<accession>A0A2U9BZS7</accession>
<gene>
    <name evidence="1" type="ORF">SMAX5B_000535</name>
</gene>
<organism evidence="1 2">
    <name type="scientific">Scophthalmus maximus</name>
    <name type="common">Turbot</name>
    <name type="synonym">Psetta maxima</name>
    <dbReference type="NCBI Taxonomy" id="52904"/>
    <lineage>
        <taxon>Eukaryota</taxon>
        <taxon>Metazoa</taxon>
        <taxon>Chordata</taxon>
        <taxon>Craniata</taxon>
        <taxon>Vertebrata</taxon>
        <taxon>Euteleostomi</taxon>
        <taxon>Actinopterygii</taxon>
        <taxon>Neopterygii</taxon>
        <taxon>Teleostei</taxon>
        <taxon>Neoteleostei</taxon>
        <taxon>Acanthomorphata</taxon>
        <taxon>Carangaria</taxon>
        <taxon>Pleuronectiformes</taxon>
        <taxon>Pleuronectoidei</taxon>
        <taxon>Scophthalmidae</taxon>
        <taxon>Scophthalmus</taxon>
    </lineage>
</organism>
<keyword evidence="2" id="KW-1185">Reference proteome</keyword>